<dbReference type="RefSeq" id="WP_096180653.1">
    <property type="nucleotide sequence ID" value="NZ_BDUF01000011.1"/>
</dbReference>
<accession>A0A292YJL4</accession>
<feature type="transmembrane region" description="Helical" evidence="9">
    <location>
        <begin position="79"/>
        <end position="101"/>
    </location>
</feature>
<dbReference type="PANTHER" id="PTHR34295:SF4">
    <property type="entry name" value="BIOTIN TRANSPORTER BIOY-RELATED"/>
    <property type="match status" value="1"/>
</dbReference>
<comment type="similarity">
    <text evidence="2 8">Belongs to the BioY family.</text>
</comment>
<evidence type="ECO:0000256" key="2">
    <source>
        <dbReference type="ARBA" id="ARBA00010692"/>
    </source>
</evidence>
<feature type="transmembrane region" description="Helical" evidence="9">
    <location>
        <begin position="113"/>
        <end position="133"/>
    </location>
</feature>
<name>A0A292YJL4_9BACL</name>
<evidence type="ECO:0000256" key="7">
    <source>
        <dbReference type="ARBA" id="ARBA00023136"/>
    </source>
</evidence>
<keyword evidence="6 9" id="KW-1133">Transmembrane helix</keyword>
<comment type="subcellular location">
    <subcellularLocation>
        <location evidence="1 8">Cell membrane</location>
        <topology evidence="1 8">Multi-pass membrane protein</topology>
    </subcellularLocation>
</comment>
<evidence type="ECO:0000313" key="10">
    <source>
        <dbReference type="EMBL" id="GAX88953.1"/>
    </source>
</evidence>
<keyword evidence="5 9" id="KW-0812">Transmembrane</keyword>
<feature type="transmembrane region" description="Helical" evidence="9">
    <location>
        <begin position="6"/>
        <end position="29"/>
    </location>
</feature>
<dbReference type="GO" id="GO:0005886">
    <property type="term" value="C:plasma membrane"/>
    <property type="evidence" value="ECO:0007669"/>
    <property type="project" value="UniProtKB-SubCell"/>
</dbReference>
<evidence type="ECO:0000256" key="8">
    <source>
        <dbReference type="PIRNR" id="PIRNR016661"/>
    </source>
</evidence>
<dbReference type="Gene3D" id="1.10.1760.20">
    <property type="match status" value="1"/>
</dbReference>
<evidence type="ECO:0000256" key="6">
    <source>
        <dbReference type="ARBA" id="ARBA00022989"/>
    </source>
</evidence>
<protein>
    <recommendedName>
        <fullName evidence="8">Biotin transporter</fullName>
    </recommendedName>
</protein>
<dbReference type="EMBL" id="BDUF01000011">
    <property type="protein sequence ID" value="GAX88953.1"/>
    <property type="molecule type" value="Genomic_DNA"/>
</dbReference>
<evidence type="ECO:0000256" key="5">
    <source>
        <dbReference type="ARBA" id="ARBA00022692"/>
    </source>
</evidence>
<keyword evidence="3 8" id="KW-0813">Transport</keyword>
<sequence>MNKWTTRGLVFSALFAAIYMALTYGKLYLPISPVPISLSNFGVMLAGSILGARYGFLAVAIVVALAFAGLPVFGGNGGIALLLGPSGGFILMQPFAALLLGCFASGMVRDKLAFIKLLAANFLFGSLFLYPIGLSWLAYKLNWSFSKAIYSGFLVYMPGDILKAAVCTVVALAVWRVYPTERITGQTLVR</sequence>
<keyword evidence="7 8" id="KW-0472">Membrane</keyword>
<evidence type="ECO:0000256" key="4">
    <source>
        <dbReference type="ARBA" id="ARBA00022475"/>
    </source>
</evidence>
<dbReference type="InterPro" id="IPR003784">
    <property type="entry name" value="BioY"/>
</dbReference>
<keyword evidence="11" id="KW-1185">Reference proteome</keyword>
<dbReference type="Proteomes" id="UP000217785">
    <property type="component" value="Unassembled WGS sequence"/>
</dbReference>
<evidence type="ECO:0000256" key="9">
    <source>
        <dbReference type="SAM" id="Phobius"/>
    </source>
</evidence>
<reference evidence="11" key="1">
    <citation type="submission" date="2017-07" db="EMBL/GenBank/DDBJ databases">
        <title>Draft genome sequence of Effusibacillus lacus strain skLN1.</title>
        <authorList>
            <person name="Watanabe M."/>
            <person name="Kojima H."/>
            <person name="Fukui M."/>
        </authorList>
    </citation>
    <scope>NUCLEOTIDE SEQUENCE [LARGE SCALE GENOMIC DNA]</scope>
    <source>
        <strain evidence="11">skLN1</strain>
    </source>
</reference>
<dbReference type="PIRSF" id="PIRSF016661">
    <property type="entry name" value="BioY"/>
    <property type="match status" value="1"/>
</dbReference>
<organism evidence="10 11">
    <name type="scientific">Effusibacillus lacus</name>
    <dbReference type="NCBI Taxonomy" id="1348429"/>
    <lineage>
        <taxon>Bacteria</taxon>
        <taxon>Bacillati</taxon>
        <taxon>Bacillota</taxon>
        <taxon>Bacilli</taxon>
        <taxon>Bacillales</taxon>
        <taxon>Alicyclobacillaceae</taxon>
        <taxon>Effusibacillus</taxon>
    </lineage>
</organism>
<evidence type="ECO:0000256" key="1">
    <source>
        <dbReference type="ARBA" id="ARBA00004651"/>
    </source>
</evidence>
<dbReference type="GO" id="GO:0015225">
    <property type="term" value="F:biotin transmembrane transporter activity"/>
    <property type="evidence" value="ECO:0007669"/>
    <property type="project" value="UniProtKB-UniRule"/>
</dbReference>
<comment type="caution">
    <text evidence="10">The sequence shown here is derived from an EMBL/GenBank/DDBJ whole genome shotgun (WGS) entry which is preliminary data.</text>
</comment>
<dbReference type="Pfam" id="PF02632">
    <property type="entry name" value="BioY"/>
    <property type="match status" value="1"/>
</dbReference>
<dbReference type="AlphaFoldDB" id="A0A292YJL4"/>
<evidence type="ECO:0000256" key="3">
    <source>
        <dbReference type="ARBA" id="ARBA00022448"/>
    </source>
</evidence>
<gene>
    <name evidence="10" type="ORF">EFBL_0567</name>
</gene>
<feature type="transmembrane region" description="Helical" evidence="9">
    <location>
        <begin position="153"/>
        <end position="175"/>
    </location>
</feature>
<evidence type="ECO:0000313" key="11">
    <source>
        <dbReference type="Proteomes" id="UP000217785"/>
    </source>
</evidence>
<proteinExistence type="inferred from homology"/>
<dbReference type="PANTHER" id="PTHR34295">
    <property type="entry name" value="BIOTIN TRANSPORTER BIOY"/>
    <property type="match status" value="1"/>
</dbReference>
<dbReference type="OrthoDB" id="9803495at2"/>
<keyword evidence="4 8" id="KW-1003">Cell membrane</keyword>